<name>A0A1J0M9T8_9CAUD</name>
<protein>
    <recommendedName>
        <fullName evidence="3">Holliday junction resolvase</fullName>
    </recommendedName>
</protein>
<keyword evidence="2" id="KW-1185">Reference proteome</keyword>
<evidence type="ECO:0000313" key="1">
    <source>
        <dbReference type="EMBL" id="APD17129.1"/>
    </source>
</evidence>
<reference evidence="1 2" key="1">
    <citation type="submission" date="2016-09" db="EMBL/GenBank/DDBJ databases">
        <authorList>
            <person name="Anselmo A.F."/>
            <person name="Braun M.R."/>
            <person name="Demming S.E."/>
            <person name="Johnson R.I."/>
            <person name="Kranig C.J."/>
            <person name="Restrepo Toro I."/>
            <person name="Wolyniak M.J."/>
            <person name="Westholm D.E."/>
            <person name="Ball S.L."/>
            <person name="Garlena R.A."/>
            <person name="Russell D.A."/>
            <person name="Pope W.H."/>
            <person name="Jacobs-Sera D."/>
            <person name="Hendrix R.W."/>
            <person name="Hatfull G.F."/>
        </authorList>
    </citation>
    <scope>NUCLEOTIDE SEQUENCE [LARGE SCALE GENOMIC DNA]</scope>
</reference>
<dbReference type="Proteomes" id="UP000225191">
    <property type="component" value="Segment"/>
</dbReference>
<proteinExistence type="predicted"/>
<dbReference type="EMBL" id="KX831080">
    <property type="protein sequence ID" value="APD17129.1"/>
    <property type="molecule type" value="Genomic_DNA"/>
</dbReference>
<organism evidence="1 2">
    <name type="scientific">Mycobacterium phage Lukilu</name>
    <dbReference type="NCBI Taxonomy" id="1913044"/>
    <lineage>
        <taxon>Viruses</taxon>
        <taxon>Duplodnaviria</taxon>
        <taxon>Heunggongvirae</taxon>
        <taxon>Uroviricota</taxon>
        <taxon>Caudoviricetes</taxon>
        <taxon>Ceeclamvirinae</taxon>
        <taxon>Bixzunavirus</taxon>
        <taxon>Bixzunavirus lukilu</taxon>
    </lineage>
</organism>
<evidence type="ECO:0000313" key="2">
    <source>
        <dbReference type="Proteomes" id="UP000225191"/>
    </source>
</evidence>
<gene>
    <name evidence="1" type="ORF">SEA_LUKILU_91</name>
</gene>
<evidence type="ECO:0008006" key="3">
    <source>
        <dbReference type="Google" id="ProtNLM"/>
    </source>
</evidence>
<accession>A0A1J0M9T8</accession>
<sequence>MTKCQNCGSEFEQKSKYRETKTCSRKCRYELSAKSTKAQSGALMVSTCEGCGGEFENRVAKPKRFCSWDCMVQHRAKESRESRICEGCGEEFTHFKRQDQRTCSPACRNRVTARQRDKHYPECKVCGISTGSYNRIYCDEHRPRPGQKPLPRKVATCLGCGEEFSRPGTWQGKMHYCSNKCSHVQQKKVRDKYVAILNDHAVVFHSMWEVRFVAACERFDIPWRSYDGPDIETSQGVYRPDFIIGKPGEERVVDVKGWLRPESEVKCREAGVHLVTKQELLRLESGDSLDAHRALLWNSGMNTHTAPLY</sequence>